<sequence>MFVLSFIKLSQKFGEVAHKMPLPLVEPVEKMINKDIRYRPTAQLFSLFFILKLKNKTYKIRLFIIINNIFLFPSKTIQKCTLANV</sequence>
<organism evidence="1 2">
    <name type="scientific">Tegillarca granosa</name>
    <name type="common">Malaysian cockle</name>
    <name type="synonym">Anadara granosa</name>
    <dbReference type="NCBI Taxonomy" id="220873"/>
    <lineage>
        <taxon>Eukaryota</taxon>
        <taxon>Metazoa</taxon>
        <taxon>Spiralia</taxon>
        <taxon>Lophotrochozoa</taxon>
        <taxon>Mollusca</taxon>
        <taxon>Bivalvia</taxon>
        <taxon>Autobranchia</taxon>
        <taxon>Pteriomorphia</taxon>
        <taxon>Arcoida</taxon>
        <taxon>Arcoidea</taxon>
        <taxon>Arcidae</taxon>
        <taxon>Tegillarca</taxon>
    </lineage>
</organism>
<evidence type="ECO:0000313" key="1">
    <source>
        <dbReference type="EMBL" id="KAJ8306335.1"/>
    </source>
</evidence>
<proteinExistence type="predicted"/>
<evidence type="ECO:0000313" key="2">
    <source>
        <dbReference type="Proteomes" id="UP001217089"/>
    </source>
</evidence>
<reference evidence="1 2" key="1">
    <citation type="submission" date="2022-12" db="EMBL/GenBank/DDBJ databases">
        <title>Chromosome-level genome of Tegillarca granosa.</title>
        <authorList>
            <person name="Kim J."/>
        </authorList>
    </citation>
    <scope>NUCLEOTIDE SEQUENCE [LARGE SCALE GENOMIC DNA]</scope>
    <source>
        <strain evidence="1">Teg-2019</strain>
        <tissue evidence="1">Adductor muscle</tissue>
    </source>
</reference>
<comment type="caution">
    <text evidence="1">The sequence shown here is derived from an EMBL/GenBank/DDBJ whole genome shotgun (WGS) entry which is preliminary data.</text>
</comment>
<dbReference type="Proteomes" id="UP001217089">
    <property type="component" value="Unassembled WGS sequence"/>
</dbReference>
<accession>A0ABQ9EMD9</accession>
<dbReference type="EMBL" id="JARBDR010000813">
    <property type="protein sequence ID" value="KAJ8306335.1"/>
    <property type="molecule type" value="Genomic_DNA"/>
</dbReference>
<keyword evidence="2" id="KW-1185">Reference proteome</keyword>
<protein>
    <submittedName>
        <fullName evidence="1">Uncharacterized protein</fullName>
    </submittedName>
</protein>
<gene>
    <name evidence="1" type="ORF">KUTeg_016880</name>
</gene>
<name>A0ABQ9EMD9_TEGGR</name>